<accession>A0AAW2FTC2</accession>
<reference evidence="1 2" key="1">
    <citation type="submission" date="2023-03" db="EMBL/GenBank/DDBJ databases">
        <title>High recombination rates correlate with genetic variation in Cardiocondyla obscurior ants.</title>
        <authorList>
            <person name="Errbii M."/>
        </authorList>
    </citation>
    <scope>NUCLEOTIDE SEQUENCE [LARGE SCALE GENOMIC DNA]</scope>
    <source>
        <strain evidence="1">Alpha-2009</strain>
        <tissue evidence="1">Whole body</tissue>
    </source>
</reference>
<dbReference type="AlphaFoldDB" id="A0AAW2FTC2"/>
<dbReference type="Proteomes" id="UP001430953">
    <property type="component" value="Unassembled WGS sequence"/>
</dbReference>
<gene>
    <name evidence="1" type="ORF">PUN28_010164</name>
</gene>
<evidence type="ECO:0000313" key="2">
    <source>
        <dbReference type="Proteomes" id="UP001430953"/>
    </source>
</evidence>
<dbReference type="EMBL" id="JADYXP020000009">
    <property type="protein sequence ID" value="KAL0117132.1"/>
    <property type="molecule type" value="Genomic_DNA"/>
</dbReference>
<organism evidence="1 2">
    <name type="scientific">Cardiocondyla obscurior</name>
    <dbReference type="NCBI Taxonomy" id="286306"/>
    <lineage>
        <taxon>Eukaryota</taxon>
        <taxon>Metazoa</taxon>
        <taxon>Ecdysozoa</taxon>
        <taxon>Arthropoda</taxon>
        <taxon>Hexapoda</taxon>
        <taxon>Insecta</taxon>
        <taxon>Pterygota</taxon>
        <taxon>Neoptera</taxon>
        <taxon>Endopterygota</taxon>
        <taxon>Hymenoptera</taxon>
        <taxon>Apocrita</taxon>
        <taxon>Aculeata</taxon>
        <taxon>Formicoidea</taxon>
        <taxon>Formicidae</taxon>
        <taxon>Myrmicinae</taxon>
        <taxon>Cardiocondyla</taxon>
    </lineage>
</organism>
<keyword evidence="2" id="KW-1185">Reference proteome</keyword>
<proteinExistence type="predicted"/>
<protein>
    <submittedName>
        <fullName evidence="1">Uncharacterized protein</fullName>
    </submittedName>
</protein>
<sequence>MNSVPRIRRCISRRRAPLEIDPNPPVQFHSRLSDLPRYLAAGRGRIARGSAREREKMKRKSSTERRPFATKMLIEALPQLLLEILSKIYVSVFKELISYL</sequence>
<name>A0AAW2FTC2_9HYME</name>
<evidence type="ECO:0000313" key="1">
    <source>
        <dbReference type="EMBL" id="KAL0117132.1"/>
    </source>
</evidence>
<comment type="caution">
    <text evidence="1">The sequence shown here is derived from an EMBL/GenBank/DDBJ whole genome shotgun (WGS) entry which is preliminary data.</text>
</comment>